<dbReference type="Pfam" id="PF01169">
    <property type="entry name" value="GDT1"/>
    <property type="match status" value="1"/>
</dbReference>
<dbReference type="PANTHER" id="PTHR12608:SF1">
    <property type="entry name" value="TRANSMEMBRANE PROTEIN 165"/>
    <property type="match status" value="1"/>
</dbReference>
<evidence type="ECO:0000256" key="2">
    <source>
        <dbReference type="ARBA" id="ARBA00009190"/>
    </source>
</evidence>
<dbReference type="EMBL" id="JAMPLM010000001">
    <property type="protein sequence ID" value="MEP1057087.1"/>
    <property type="molecule type" value="Genomic_DNA"/>
</dbReference>
<keyword evidence="4 6" id="KW-1133">Transmembrane helix</keyword>
<dbReference type="InterPro" id="IPR001727">
    <property type="entry name" value="GDT1-like"/>
</dbReference>
<keyword evidence="3 6" id="KW-0812">Transmembrane</keyword>
<comment type="caution">
    <text evidence="6">Lacks conserved residue(s) required for the propagation of feature annotation.</text>
</comment>
<comment type="subcellular location">
    <subcellularLocation>
        <location evidence="1 6">Membrane</location>
        <topology evidence="1 6">Multi-pass membrane protein</topology>
    </subcellularLocation>
</comment>
<evidence type="ECO:0000256" key="5">
    <source>
        <dbReference type="ARBA" id="ARBA00023136"/>
    </source>
</evidence>
<feature type="transmembrane region" description="Helical" evidence="6">
    <location>
        <begin position="35"/>
        <end position="57"/>
    </location>
</feature>
<evidence type="ECO:0000313" key="7">
    <source>
        <dbReference type="EMBL" id="MEP1057087.1"/>
    </source>
</evidence>
<dbReference type="PANTHER" id="PTHR12608">
    <property type="entry name" value="TRANSMEMBRANE PROTEIN HTP-1 RELATED"/>
    <property type="match status" value="1"/>
</dbReference>
<keyword evidence="5 6" id="KW-0472">Membrane</keyword>
<proteinExistence type="inferred from homology"/>
<dbReference type="RefSeq" id="WP_190453815.1">
    <property type="nucleotide sequence ID" value="NZ_JAMPLM010000001.1"/>
</dbReference>
<protein>
    <recommendedName>
        <fullName evidence="6">GDT1 family protein</fullName>
    </recommendedName>
</protein>
<organism evidence="7 8">
    <name type="scientific">Stenomitos frigidus AS-A4</name>
    <dbReference type="NCBI Taxonomy" id="2933935"/>
    <lineage>
        <taxon>Bacteria</taxon>
        <taxon>Bacillati</taxon>
        <taxon>Cyanobacteriota</taxon>
        <taxon>Cyanophyceae</taxon>
        <taxon>Leptolyngbyales</taxon>
        <taxon>Leptolyngbyaceae</taxon>
        <taxon>Stenomitos</taxon>
    </lineage>
</organism>
<reference evidence="7 8" key="1">
    <citation type="submission" date="2022-04" db="EMBL/GenBank/DDBJ databases">
        <title>Positive selection, recombination, and allopatry shape intraspecific diversity of widespread and dominant cyanobacteria.</title>
        <authorList>
            <person name="Wei J."/>
            <person name="Shu W."/>
            <person name="Hu C."/>
        </authorList>
    </citation>
    <scope>NUCLEOTIDE SEQUENCE [LARGE SCALE GENOMIC DNA]</scope>
    <source>
        <strain evidence="7 8">AS-A4</strain>
    </source>
</reference>
<evidence type="ECO:0000256" key="1">
    <source>
        <dbReference type="ARBA" id="ARBA00004141"/>
    </source>
</evidence>
<feature type="transmembrane region" description="Helical" evidence="6">
    <location>
        <begin position="69"/>
        <end position="87"/>
    </location>
</feature>
<evidence type="ECO:0000256" key="3">
    <source>
        <dbReference type="ARBA" id="ARBA00022692"/>
    </source>
</evidence>
<sequence>MDWHLLGISFITVFLSELGDKSQLAAIALSGNSKAPRTIFFGTAAALLLASLLGVFVGEGTAYFLPARLVKLTAALGFAVMAIRLLLPKSDASETLERVPE</sequence>
<evidence type="ECO:0000256" key="6">
    <source>
        <dbReference type="RuleBase" id="RU365102"/>
    </source>
</evidence>
<gene>
    <name evidence="7" type="ORF">NDI38_01470</name>
</gene>
<evidence type="ECO:0000256" key="4">
    <source>
        <dbReference type="ARBA" id="ARBA00022989"/>
    </source>
</evidence>
<keyword evidence="8" id="KW-1185">Reference proteome</keyword>
<comment type="caution">
    <text evidence="7">The sequence shown here is derived from an EMBL/GenBank/DDBJ whole genome shotgun (WGS) entry which is preliminary data.</text>
</comment>
<comment type="similarity">
    <text evidence="2 6">Belongs to the GDT1 family.</text>
</comment>
<accession>A0ABV0KCX2</accession>
<name>A0ABV0KCX2_9CYAN</name>
<dbReference type="Proteomes" id="UP001476950">
    <property type="component" value="Unassembled WGS sequence"/>
</dbReference>
<evidence type="ECO:0000313" key="8">
    <source>
        <dbReference type="Proteomes" id="UP001476950"/>
    </source>
</evidence>